<sequence>MNSLDCWLPRRDSSRRMHNPTAQKCAARCCAPHCTAPILSNDFMPTVLHNNILT</sequence>
<dbReference type="Proteomes" id="UP001062846">
    <property type="component" value="Chromosome 6"/>
</dbReference>
<name>A0ACC0NH48_RHOML</name>
<gene>
    <name evidence="1" type="ORF">RHMOL_Rhmol06G0251400</name>
</gene>
<proteinExistence type="predicted"/>
<accession>A0ACC0NH48</accession>
<dbReference type="EMBL" id="CM046393">
    <property type="protein sequence ID" value="KAI8552244.1"/>
    <property type="molecule type" value="Genomic_DNA"/>
</dbReference>
<evidence type="ECO:0000313" key="1">
    <source>
        <dbReference type="EMBL" id="KAI8552244.1"/>
    </source>
</evidence>
<evidence type="ECO:0000313" key="2">
    <source>
        <dbReference type="Proteomes" id="UP001062846"/>
    </source>
</evidence>
<organism evidence="1 2">
    <name type="scientific">Rhododendron molle</name>
    <name type="common">Chinese azalea</name>
    <name type="synonym">Azalea mollis</name>
    <dbReference type="NCBI Taxonomy" id="49168"/>
    <lineage>
        <taxon>Eukaryota</taxon>
        <taxon>Viridiplantae</taxon>
        <taxon>Streptophyta</taxon>
        <taxon>Embryophyta</taxon>
        <taxon>Tracheophyta</taxon>
        <taxon>Spermatophyta</taxon>
        <taxon>Magnoliopsida</taxon>
        <taxon>eudicotyledons</taxon>
        <taxon>Gunneridae</taxon>
        <taxon>Pentapetalae</taxon>
        <taxon>asterids</taxon>
        <taxon>Ericales</taxon>
        <taxon>Ericaceae</taxon>
        <taxon>Ericoideae</taxon>
        <taxon>Rhodoreae</taxon>
        <taxon>Rhododendron</taxon>
    </lineage>
</organism>
<keyword evidence="2" id="KW-1185">Reference proteome</keyword>
<comment type="caution">
    <text evidence="1">The sequence shown here is derived from an EMBL/GenBank/DDBJ whole genome shotgun (WGS) entry which is preliminary data.</text>
</comment>
<protein>
    <submittedName>
        <fullName evidence="1">Uncharacterized protein</fullName>
    </submittedName>
</protein>
<reference evidence="1" key="1">
    <citation type="submission" date="2022-02" db="EMBL/GenBank/DDBJ databases">
        <title>Plant Genome Project.</title>
        <authorList>
            <person name="Zhang R.-G."/>
        </authorList>
    </citation>
    <scope>NUCLEOTIDE SEQUENCE</scope>
    <source>
        <strain evidence="1">AT1</strain>
    </source>
</reference>